<gene>
    <name evidence="1" type="ORF">Tcs_SK_065</name>
</gene>
<organism evidence="1">
    <name type="scientific">Streptomyces kanamyceticus</name>
    <dbReference type="NCBI Taxonomy" id="1967"/>
    <lineage>
        <taxon>Bacteria</taxon>
        <taxon>Bacillati</taxon>
        <taxon>Actinomycetota</taxon>
        <taxon>Actinomycetes</taxon>
        <taxon>Kitasatosporales</taxon>
        <taxon>Streptomycetaceae</taxon>
        <taxon>Streptomyces</taxon>
    </lineage>
</organism>
<proteinExistence type="predicted"/>
<protein>
    <submittedName>
        <fullName evidence="1">Uncharacterized protein</fullName>
    </submittedName>
</protein>
<name>E9KTE9_STRKN</name>
<reference evidence="1" key="1">
    <citation type="journal article" date="2011" name="J. Am. Chem. Soc.">
        <title>Biosynthesis of the allylmalonyl-CoA extender unit for the FK506 polyketide synthase proceeds through a dedicated polyketide synthase and facilitates the mutasynthesis of analogues.</title>
        <authorList>
            <person name="Mo S."/>
            <person name="Kim D.H."/>
            <person name="Lee J.H."/>
            <person name="Park J.W."/>
            <person name="Basnet D.B."/>
            <person name="Ban Y.H."/>
            <person name="Yoo Y.J."/>
            <person name="Chen S.W."/>
            <person name="Park S.R."/>
            <person name="Choi E.A."/>
            <person name="Kim E."/>
            <person name="Jin Y.Y."/>
            <person name="Lee S.K."/>
            <person name="Park J.Y."/>
            <person name="Liu Y."/>
            <person name="Lee M.O."/>
            <person name="Lee K.S."/>
            <person name="Kim S.J."/>
            <person name="Kim D."/>
            <person name="Park B.C."/>
            <person name="Lee S.G."/>
            <person name="Kwon H.J."/>
            <person name="Suh J.W."/>
            <person name="Moore B.S."/>
            <person name="Lim S.K."/>
            <person name="Yoon Y.J."/>
        </authorList>
    </citation>
    <scope>NUCLEOTIDE SEQUENCE</scope>
    <source>
        <strain evidence="1">KCTC 9225</strain>
    </source>
</reference>
<sequence length="42" mass="4428">MPMSTPVVLPVLSSQLAVGPLNAFVAESYRGRGRGKAEEVRG</sequence>
<dbReference type="EMBL" id="HM116536">
    <property type="protein sequence ID" value="ADU56300.1"/>
    <property type="molecule type" value="Genomic_DNA"/>
</dbReference>
<accession>E9KTE9</accession>
<evidence type="ECO:0000313" key="1">
    <source>
        <dbReference type="EMBL" id="ADU56300.1"/>
    </source>
</evidence>
<dbReference type="AlphaFoldDB" id="E9KTE9"/>